<feature type="transmembrane region" description="Helical" evidence="2">
    <location>
        <begin position="273"/>
        <end position="297"/>
    </location>
</feature>
<evidence type="ECO:0000313" key="3">
    <source>
        <dbReference type="EMBL" id="QSG04988.1"/>
    </source>
</evidence>
<feature type="transmembrane region" description="Helical" evidence="2">
    <location>
        <begin position="173"/>
        <end position="193"/>
    </location>
</feature>
<keyword evidence="1" id="KW-0175">Coiled coil</keyword>
<dbReference type="Pfam" id="PF04087">
    <property type="entry name" value="DUF389"/>
    <property type="match status" value="1"/>
</dbReference>
<evidence type="ECO:0000313" key="4">
    <source>
        <dbReference type="Proteomes" id="UP000663525"/>
    </source>
</evidence>
<reference evidence="3" key="1">
    <citation type="submission" date="2020-11" db="EMBL/GenBank/DDBJ databases">
        <title>Carbohydrate-dependent, anaerobic sulfur respiration: A novel catabolism in halophilic archaea.</title>
        <authorList>
            <person name="Sorokin D.Y."/>
            <person name="Messina E."/>
            <person name="Smedile F."/>
            <person name="La Cono V."/>
            <person name="Hallsworth J.E."/>
            <person name="Yakimov M.M."/>
        </authorList>
    </citation>
    <scope>NUCLEOTIDE SEQUENCE</scope>
    <source>
        <strain evidence="3">HSR12-1</strain>
    </source>
</reference>
<keyword evidence="2" id="KW-1133">Transmembrane helix</keyword>
<keyword evidence="2" id="KW-0812">Transmembrane</keyword>
<feature type="transmembrane region" description="Helical" evidence="2">
    <location>
        <begin position="116"/>
        <end position="134"/>
    </location>
</feature>
<name>A0A897MYB8_9EURY</name>
<evidence type="ECO:0000256" key="2">
    <source>
        <dbReference type="SAM" id="Phobius"/>
    </source>
</evidence>
<accession>A0A897MYB8</accession>
<dbReference type="NCBIfam" id="TIGR00341">
    <property type="entry name" value="TIGR00341 family protein"/>
    <property type="match status" value="1"/>
</dbReference>
<proteinExistence type="predicted"/>
<dbReference type="InterPro" id="IPR005240">
    <property type="entry name" value="DUF389"/>
</dbReference>
<sequence>MRLLQVTIPTGKRQAIERALEDEGVDYVLTDEASHREYTAVAYVPLPTNAVEPVLERLRNAGLDDQAYTVIVEANTVISRQFEALQAEYAEEEDEERIAREELTSKARELAPSTNNYIILTVVSAVIATAGLLLDSPAVIVGSMVIAPLIGPAMAASVGTVVDDDDLFRRGVVLQFAGLGLAVASAAVFAWIARTANLVPPGLAIADVPAIRERLLPDFLSLAVAIGAGIAGVISLSAGVSTALVGVMIAVALIPPAATVGIGIAWGDPWISLPAAVLTLVNVLSINFVALAVLWYRGYRPTEWFDQDDARRTTIRRIAVLVASVAVLSVFLGGITYDSYQRATTEDAIRADIDAVLEERPTATLLDVHVERTEDAIFRDTDRVVVTVGLPPGETEPSLATTIDDRLDRTVGHDIETEVRYVSVETARSHGVGRVSTRCYSSKGSSGS</sequence>
<dbReference type="AlphaFoldDB" id="A0A897MYB8"/>
<keyword evidence="2" id="KW-0472">Membrane</keyword>
<organism evidence="3 4">
    <name type="scientific">Halapricum desulfuricans</name>
    <dbReference type="NCBI Taxonomy" id="2841257"/>
    <lineage>
        <taxon>Archaea</taxon>
        <taxon>Methanobacteriati</taxon>
        <taxon>Methanobacteriota</taxon>
        <taxon>Stenosarchaea group</taxon>
        <taxon>Halobacteria</taxon>
        <taxon>Halobacteriales</taxon>
        <taxon>Haloarculaceae</taxon>
        <taxon>Halapricum</taxon>
    </lineage>
</organism>
<gene>
    <name evidence="3" type="ORF">HSR121_0633</name>
</gene>
<evidence type="ECO:0000256" key="1">
    <source>
        <dbReference type="SAM" id="Coils"/>
    </source>
</evidence>
<dbReference type="PANTHER" id="PTHR20992:SF9">
    <property type="entry name" value="AT15442P-RELATED"/>
    <property type="match status" value="1"/>
</dbReference>
<feature type="transmembrane region" description="Helical" evidence="2">
    <location>
        <begin position="318"/>
        <end position="337"/>
    </location>
</feature>
<dbReference type="EMBL" id="CP064787">
    <property type="protein sequence ID" value="QSG04988.1"/>
    <property type="molecule type" value="Genomic_DNA"/>
</dbReference>
<feature type="transmembrane region" description="Helical" evidence="2">
    <location>
        <begin position="219"/>
        <end position="236"/>
    </location>
</feature>
<feature type="transmembrane region" description="Helical" evidence="2">
    <location>
        <begin position="140"/>
        <end position="161"/>
    </location>
</feature>
<dbReference type="RefSeq" id="WP_229114535.1">
    <property type="nucleotide sequence ID" value="NZ_CP064787.1"/>
</dbReference>
<feature type="coiled-coil region" evidence="1">
    <location>
        <begin position="75"/>
        <end position="102"/>
    </location>
</feature>
<protein>
    <submittedName>
        <fullName evidence="3">Putative membrane protein</fullName>
    </submittedName>
</protein>
<dbReference type="PANTHER" id="PTHR20992">
    <property type="entry name" value="AT15442P-RELATED"/>
    <property type="match status" value="1"/>
</dbReference>
<feature type="transmembrane region" description="Helical" evidence="2">
    <location>
        <begin position="243"/>
        <end position="267"/>
    </location>
</feature>
<dbReference type="Proteomes" id="UP000663525">
    <property type="component" value="Chromosome"/>
</dbReference>
<dbReference type="GeneID" id="68854276"/>